<evidence type="ECO:0000256" key="3">
    <source>
        <dbReference type="ARBA" id="ARBA00022516"/>
    </source>
</evidence>
<dbReference type="WBParaSite" id="sdigi.contig715.g9571.t1">
    <property type="protein sequence ID" value="sdigi.contig715.g9571.t1"/>
    <property type="gene ID" value="sdigi.contig715.g9571"/>
</dbReference>
<evidence type="ECO:0000259" key="11">
    <source>
        <dbReference type="Pfam" id="PF01467"/>
    </source>
</evidence>
<comment type="pathway">
    <text evidence="9">Phospholipid metabolism; phosphatidylcholine biosynthesis; phosphatidylcholine from phosphocholine: step 1/2.</text>
</comment>
<dbReference type="CDD" id="cd02174">
    <property type="entry name" value="CCT"/>
    <property type="match status" value="1"/>
</dbReference>
<keyword evidence="7" id="KW-0594">Phospholipid biosynthesis</keyword>
<dbReference type="PANTHER" id="PTHR10739">
    <property type="entry name" value="CYTIDYLYLTRANSFERASE"/>
    <property type="match status" value="1"/>
</dbReference>
<evidence type="ECO:0000256" key="2">
    <source>
        <dbReference type="ARBA" id="ARBA00010101"/>
    </source>
</evidence>
<keyword evidence="8" id="KW-1208">Phospholipid metabolism</keyword>
<accession>A0A915Q4B0</accession>
<comment type="pathway">
    <text evidence="1">Lipid metabolism.</text>
</comment>
<dbReference type="Pfam" id="PF01467">
    <property type="entry name" value="CTP_transf_like"/>
    <property type="match status" value="1"/>
</dbReference>
<evidence type="ECO:0000256" key="10">
    <source>
        <dbReference type="ARBA" id="ARBA00026101"/>
    </source>
</evidence>
<dbReference type="SUPFAM" id="SSF52374">
    <property type="entry name" value="Nucleotidylyl transferase"/>
    <property type="match status" value="1"/>
</dbReference>
<keyword evidence="12" id="KW-1185">Reference proteome</keyword>
<evidence type="ECO:0000256" key="8">
    <source>
        <dbReference type="ARBA" id="ARBA00023264"/>
    </source>
</evidence>
<evidence type="ECO:0000256" key="6">
    <source>
        <dbReference type="ARBA" id="ARBA00023098"/>
    </source>
</evidence>
<dbReference type="InterPro" id="IPR014729">
    <property type="entry name" value="Rossmann-like_a/b/a_fold"/>
</dbReference>
<keyword evidence="3" id="KW-0444">Lipid biosynthesis</keyword>
<organism evidence="12 13">
    <name type="scientific">Setaria digitata</name>
    <dbReference type="NCBI Taxonomy" id="48799"/>
    <lineage>
        <taxon>Eukaryota</taxon>
        <taxon>Metazoa</taxon>
        <taxon>Ecdysozoa</taxon>
        <taxon>Nematoda</taxon>
        <taxon>Chromadorea</taxon>
        <taxon>Rhabditida</taxon>
        <taxon>Spirurina</taxon>
        <taxon>Spiruromorpha</taxon>
        <taxon>Filarioidea</taxon>
        <taxon>Setariidae</taxon>
        <taxon>Setaria</taxon>
    </lineage>
</organism>
<protein>
    <recommendedName>
        <fullName evidence="10">choline-phosphate cytidylyltransferase</fullName>
        <ecNumber evidence="10">2.7.7.15</ecNumber>
    </recommendedName>
</protein>
<comment type="similarity">
    <text evidence="2">Belongs to the cytidylyltransferase family.</text>
</comment>
<dbReference type="PANTHER" id="PTHR10739:SF13">
    <property type="entry name" value="CHOLINE-PHOSPHATE CYTIDYLYLTRANSFERASE"/>
    <property type="match status" value="1"/>
</dbReference>
<sequence length="468" mass="53894">MECTSKPGEVNIRPSELRPPDFIAIYRRYLYEGIAYVYLHQLYYLALFQNVDGRGVMSVESLEEKRRAYLINDRENQTLFAYPEGAAVMNVMYEKAIQRSTDLPLSHDYLKREAAEMSMEYRKRSITQTSVELDNEVLPKTRNTDGTGSSEYSRTDRNGTTELFELFDGLALRKPAPYSDDPEVIAQRELIDYSKKITLEMARSGKAGRPVRVFADGVYDLFHYGHANQLRQAKCAFPEVYLIVGVCGDEDTLKYKGRTVTSENERYEGVRHCRYVDEVYRNAPWFCTVEFLKNLKIDFIAHDALPYVAPGDADLYEKFRREGMFLETQRTEGVSTSDVVCRIIRDYDNYVRRNLQRGYSAKDLNVGFLAARRYQLQNQVDQLKQKSLEVIKTWRNKKDDFIRGFLETIQKDGGINFNIVGSSLRTLVSRSPSPIDYEEQAEEDTVDAASFCETSSTTSFSSAKNEAY</sequence>
<dbReference type="NCBIfam" id="TIGR00125">
    <property type="entry name" value="cyt_tran_rel"/>
    <property type="match status" value="1"/>
</dbReference>
<evidence type="ECO:0000313" key="13">
    <source>
        <dbReference type="WBParaSite" id="sdigi.contig715.g9571.t1"/>
    </source>
</evidence>
<keyword evidence="6" id="KW-0443">Lipid metabolism</keyword>
<keyword evidence="5" id="KW-0548">Nucleotidyltransferase</keyword>
<dbReference type="GO" id="GO:0004105">
    <property type="term" value="F:choline-phosphate cytidylyltransferase activity"/>
    <property type="evidence" value="ECO:0007669"/>
    <property type="project" value="UniProtKB-EC"/>
</dbReference>
<dbReference type="AlphaFoldDB" id="A0A915Q4B0"/>
<dbReference type="GO" id="GO:0031210">
    <property type="term" value="F:phosphatidylcholine binding"/>
    <property type="evidence" value="ECO:0007669"/>
    <property type="project" value="TreeGrafter"/>
</dbReference>
<feature type="domain" description="Cytidyltransferase-like" evidence="11">
    <location>
        <begin position="214"/>
        <end position="341"/>
    </location>
</feature>
<dbReference type="FunFam" id="3.40.50.620:FF:000016">
    <property type="entry name" value="Putative choline-phosphate cytidylyltransferase B"/>
    <property type="match status" value="1"/>
</dbReference>
<proteinExistence type="inferred from homology"/>
<evidence type="ECO:0000256" key="1">
    <source>
        <dbReference type="ARBA" id="ARBA00005189"/>
    </source>
</evidence>
<dbReference type="Gene3D" id="3.40.50.620">
    <property type="entry name" value="HUPs"/>
    <property type="match status" value="1"/>
</dbReference>
<keyword evidence="4" id="KW-0808">Transferase</keyword>
<name>A0A915Q4B0_9BILA</name>
<evidence type="ECO:0000256" key="5">
    <source>
        <dbReference type="ARBA" id="ARBA00022695"/>
    </source>
</evidence>
<dbReference type="InterPro" id="IPR004821">
    <property type="entry name" value="Cyt_trans-like"/>
</dbReference>
<evidence type="ECO:0000256" key="7">
    <source>
        <dbReference type="ARBA" id="ARBA00023209"/>
    </source>
</evidence>
<reference evidence="13" key="1">
    <citation type="submission" date="2022-11" db="UniProtKB">
        <authorList>
            <consortium name="WormBaseParasite"/>
        </authorList>
    </citation>
    <scope>IDENTIFICATION</scope>
</reference>
<dbReference type="InterPro" id="IPR041723">
    <property type="entry name" value="CCT"/>
</dbReference>
<dbReference type="Proteomes" id="UP000887581">
    <property type="component" value="Unplaced"/>
</dbReference>
<evidence type="ECO:0000256" key="4">
    <source>
        <dbReference type="ARBA" id="ARBA00022679"/>
    </source>
</evidence>
<dbReference type="EC" id="2.7.7.15" evidence="10"/>
<evidence type="ECO:0000256" key="9">
    <source>
        <dbReference type="ARBA" id="ARBA00025706"/>
    </source>
</evidence>
<dbReference type="InterPro" id="IPR045049">
    <property type="entry name" value="Pcy1-like"/>
</dbReference>
<evidence type="ECO:0000313" key="12">
    <source>
        <dbReference type="Proteomes" id="UP000887581"/>
    </source>
</evidence>